<dbReference type="RefSeq" id="WP_245778634.1">
    <property type="nucleotide sequence ID" value="NZ_FOZK01000002.1"/>
</dbReference>
<name>A0A1I6L221_9EURY</name>
<dbReference type="Proteomes" id="UP000199062">
    <property type="component" value="Unassembled WGS sequence"/>
</dbReference>
<accession>A0A1I6L221</accession>
<evidence type="ECO:0000313" key="2">
    <source>
        <dbReference type="Proteomes" id="UP000199062"/>
    </source>
</evidence>
<evidence type="ECO:0000313" key="1">
    <source>
        <dbReference type="EMBL" id="SFR97505.1"/>
    </source>
</evidence>
<dbReference type="EMBL" id="FOZK01000002">
    <property type="protein sequence ID" value="SFR97505.1"/>
    <property type="molecule type" value="Genomic_DNA"/>
</dbReference>
<dbReference type="AlphaFoldDB" id="A0A1I6L221"/>
<sequence length="112" mass="12423">MGTAYLLLPDICDTTVDNECFVWSPFNTNTPPIYEARFTASQSTEGQLVTSVDGIKAKQFLMHLDEAHPWTKVFSTGSDERSIAKLVEIFVAIGRVVVRDDDLVVVFEAQPA</sequence>
<reference evidence="1 2" key="1">
    <citation type="submission" date="2016-10" db="EMBL/GenBank/DDBJ databases">
        <authorList>
            <person name="de Groot N.N."/>
        </authorList>
    </citation>
    <scope>NUCLEOTIDE SEQUENCE [LARGE SCALE GENOMIC DNA]</scope>
    <source>
        <strain evidence="1 2">CGMCC 1.10457</strain>
    </source>
</reference>
<organism evidence="1 2">
    <name type="scientific">Halomicrobium zhouii</name>
    <dbReference type="NCBI Taxonomy" id="767519"/>
    <lineage>
        <taxon>Archaea</taxon>
        <taxon>Methanobacteriati</taxon>
        <taxon>Methanobacteriota</taxon>
        <taxon>Stenosarchaea group</taxon>
        <taxon>Halobacteria</taxon>
        <taxon>Halobacteriales</taxon>
        <taxon>Haloarculaceae</taxon>
        <taxon>Halomicrobium</taxon>
    </lineage>
</organism>
<protein>
    <submittedName>
        <fullName evidence="1">Uncharacterized protein</fullName>
    </submittedName>
</protein>
<gene>
    <name evidence="1" type="ORF">SAMN05216559_1864</name>
</gene>
<proteinExistence type="predicted"/>
<keyword evidence="2" id="KW-1185">Reference proteome</keyword>